<feature type="compositionally biased region" description="Polar residues" evidence="3">
    <location>
        <begin position="376"/>
        <end position="385"/>
    </location>
</feature>
<feature type="region of interest" description="Disordered" evidence="3">
    <location>
        <begin position="367"/>
        <end position="397"/>
    </location>
</feature>
<sequence>MTERPLPPLTTDMNKITPKSKRRLLRPLLFALLPVALVAGGYIYVTGGEVMSTDNAYVQADTVGISTDVAGTVDSIEVHDNEVVKRGQVLFRLRDRAFRIALESAQGQLGTVRNQILTLKATYTQALAEIAQAEADIPYYQTNFKRQQDLAGSPAYSRAAYDKAHQDLIAAQQRVNVAKAEAEAALAQLSNDPNQPVEQNPFYIQAQAGVDEAQRQLDHTVVRAPFDGIVTNVPALQVGAYLKAAQQAFSLVSTENMWIEASPKETELTYVRPGQPVRITVDTYPGIEWNGTVGSISPASGSSFSLLPAQNTTGNWVKVVQRIPMIVKLGDLANKPQLRVGMSVIVAVDTGHPRGLPTFITDLFGSSHKNTDDSEPGNQQISKGQTGVKEQAGDSHG</sequence>
<evidence type="ECO:0000256" key="1">
    <source>
        <dbReference type="ARBA" id="ARBA00004196"/>
    </source>
</evidence>
<keyword evidence="4" id="KW-0812">Transmembrane</keyword>
<dbReference type="PANTHER" id="PTHR30386">
    <property type="entry name" value="MEMBRANE FUSION SUBUNIT OF EMRAB-TOLC MULTIDRUG EFFLUX PUMP"/>
    <property type="match status" value="1"/>
</dbReference>
<evidence type="ECO:0000256" key="2">
    <source>
        <dbReference type="SAM" id="Coils"/>
    </source>
</evidence>
<evidence type="ECO:0000313" key="7">
    <source>
        <dbReference type="EMBL" id="MDY0885652.1"/>
    </source>
</evidence>
<keyword evidence="4" id="KW-0472">Membrane</keyword>
<evidence type="ECO:0000259" key="6">
    <source>
        <dbReference type="Pfam" id="PF25990"/>
    </source>
</evidence>
<dbReference type="Gene3D" id="1.10.287.470">
    <property type="entry name" value="Helix hairpin bin"/>
    <property type="match status" value="1"/>
</dbReference>
<feature type="coiled-coil region" evidence="2">
    <location>
        <begin position="161"/>
        <end position="192"/>
    </location>
</feature>
<name>A0ABU5EIJ3_9PROT</name>
<dbReference type="InterPro" id="IPR050739">
    <property type="entry name" value="MFP"/>
</dbReference>
<reference evidence="7 8" key="1">
    <citation type="journal article" date="2016" name="Antonie Van Leeuwenhoek">
        <title>Dongia soli sp. nov., isolated from soil from Dokdo, Korea.</title>
        <authorList>
            <person name="Kim D.U."/>
            <person name="Lee H."/>
            <person name="Kim H."/>
            <person name="Kim S.G."/>
            <person name="Ka J.O."/>
        </authorList>
    </citation>
    <scope>NUCLEOTIDE SEQUENCE [LARGE SCALE GENOMIC DNA]</scope>
    <source>
        <strain evidence="7 8">D78</strain>
    </source>
</reference>
<proteinExistence type="predicted"/>
<accession>A0ABU5EIJ3</accession>
<keyword evidence="8" id="KW-1185">Reference proteome</keyword>
<gene>
    <name evidence="7" type="ORF">SMD27_22635</name>
</gene>
<dbReference type="Gene3D" id="2.40.50.100">
    <property type="match status" value="1"/>
</dbReference>
<keyword evidence="2" id="KW-0175">Coiled coil</keyword>
<protein>
    <submittedName>
        <fullName evidence="7">HlyD family secretion protein</fullName>
    </submittedName>
</protein>
<keyword evidence="4" id="KW-1133">Transmembrane helix</keyword>
<dbReference type="EMBL" id="JAXCLW010000012">
    <property type="protein sequence ID" value="MDY0885652.1"/>
    <property type="molecule type" value="Genomic_DNA"/>
</dbReference>
<evidence type="ECO:0000256" key="4">
    <source>
        <dbReference type="SAM" id="Phobius"/>
    </source>
</evidence>
<dbReference type="InterPro" id="IPR058633">
    <property type="entry name" value="EmrA/FarA_HH"/>
</dbReference>
<organism evidence="7 8">
    <name type="scientific">Dongia soli</name>
    <dbReference type="NCBI Taxonomy" id="600628"/>
    <lineage>
        <taxon>Bacteria</taxon>
        <taxon>Pseudomonadati</taxon>
        <taxon>Pseudomonadota</taxon>
        <taxon>Alphaproteobacteria</taxon>
        <taxon>Rhodospirillales</taxon>
        <taxon>Dongiaceae</taxon>
        <taxon>Dongia</taxon>
    </lineage>
</organism>
<feature type="domain" description="YknX-like beta-barrel" evidence="6">
    <location>
        <begin position="259"/>
        <end position="348"/>
    </location>
</feature>
<evidence type="ECO:0000256" key="3">
    <source>
        <dbReference type="SAM" id="MobiDB-lite"/>
    </source>
</evidence>
<evidence type="ECO:0000259" key="5">
    <source>
        <dbReference type="Pfam" id="PF25885"/>
    </source>
</evidence>
<dbReference type="Pfam" id="PF25990">
    <property type="entry name" value="Beta-barrel_YknX"/>
    <property type="match status" value="1"/>
</dbReference>
<dbReference type="Pfam" id="PF25885">
    <property type="entry name" value="HH_EMRA"/>
    <property type="match status" value="1"/>
</dbReference>
<dbReference type="InterPro" id="IPR058636">
    <property type="entry name" value="Beta-barrel_YknX"/>
</dbReference>
<comment type="caution">
    <text evidence="7">The sequence shown here is derived from an EMBL/GenBank/DDBJ whole genome shotgun (WGS) entry which is preliminary data.</text>
</comment>
<dbReference type="SUPFAM" id="SSF111369">
    <property type="entry name" value="HlyD-like secretion proteins"/>
    <property type="match status" value="1"/>
</dbReference>
<feature type="transmembrane region" description="Helical" evidence="4">
    <location>
        <begin position="24"/>
        <end position="45"/>
    </location>
</feature>
<dbReference type="Proteomes" id="UP001279642">
    <property type="component" value="Unassembled WGS sequence"/>
</dbReference>
<dbReference type="PANTHER" id="PTHR30386:SF19">
    <property type="entry name" value="MULTIDRUG EXPORT PROTEIN EMRA-RELATED"/>
    <property type="match status" value="1"/>
</dbReference>
<evidence type="ECO:0000313" key="8">
    <source>
        <dbReference type="Proteomes" id="UP001279642"/>
    </source>
</evidence>
<dbReference type="Gene3D" id="2.40.30.170">
    <property type="match status" value="1"/>
</dbReference>
<comment type="subcellular location">
    <subcellularLocation>
        <location evidence="1">Cell envelope</location>
    </subcellularLocation>
</comment>
<feature type="domain" description="Multidrug export protein EmrA/FarA alpha-helical hairpin" evidence="5">
    <location>
        <begin position="99"/>
        <end position="220"/>
    </location>
</feature>
<dbReference type="RefSeq" id="WP_320510727.1">
    <property type="nucleotide sequence ID" value="NZ_JAXCLW010000012.1"/>
</dbReference>